<feature type="region of interest" description="Disordered" evidence="1">
    <location>
        <begin position="253"/>
        <end position="275"/>
    </location>
</feature>
<reference evidence="4" key="1">
    <citation type="submission" date="2019-04" db="EMBL/GenBank/DDBJ databases">
        <title>Friends and foes A comparative genomics studyof 23 Aspergillus species from section Flavi.</title>
        <authorList>
            <consortium name="DOE Joint Genome Institute"/>
            <person name="Kjaerbolling I."/>
            <person name="Vesth T."/>
            <person name="Frisvad J.C."/>
            <person name="Nybo J.L."/>
            <person name="Theobald S."/>
            <person name="Kildgaard S."/>
            <person name="Isbrandt T."/>
            <person name="Kuo A."/>
            <person name="Sato A."/>
            <person name="Lyhne E.K."/>
            <person name="Kogle M.E."/>
            <person name="Wiebenga A."/>
            <person name="Kun R.S."/>
            <person name="Lubbers R.J."/>
            <person name="Makela M.R."/>
            <person name="Barry K."/>
            <person name="Chovatia M."/>
            <person name="Clum A."/>
            <person name="Daum C."/>
            <person name="Haridas S."/>
            <person name="He G."/>
            <person name="LaButti K."/>
            <person name="Lipzen A."/>
            <person name="Mondo S."/>
            <person name="Riley R."/>
            <person name="Salamov A."/>
            <person name="Simmons B.A."/>
            <person name="Magnuson J.K."/>
            <person name="Henrissat B."/>
            <person name="Mortensen U.H."/>
            <person name="Larsen T.O."/>
            <person name="Devries R.P."/>
            <person name="Grigoriev I.V."/>
            <person name="Machida M."/>
            <person name="Baker S.E."/>
            <person name="Andersen M.R."/>
        </authorList>
    </citation>
    <scope>NUCLEOTIDE SEQUENCE [LARGE SCALE GENOMIC DNA]</scope>
    <source>
        <strain evidence="4">IBT 14317</strain>
    </source>
</reference>
<organism evidence="4">
    <name type="scientific">Petromyces alliaceus</name>
    <name type="common">Aspergillus alliaceus</name>
    <dbReference type="NCBI Taxonomy" id="209559"/>
    <lineage>
        <taxon>Eukaryota</taxon>
        <taxon>Fungi</taxon>
        <taxon>Dikarya</taxon>
        <taxon>Ascomycota</taxon>
        <taxon>Pezizomycotina</taxon>
        <taxon>Eurotiomycetes</taxon>
        <taxon>Eurotiomycetidae</taxon>
        <taxon>Eurotiales</taxon>
        <taxon>Aspergillaceae</taxon>
        <taxon>Aspergillus</taxon>
        <taxon>Aspergillus subgen. Circumdati</taxon>
    </lineage>
</organism>
<evidence type="ECO:0000259" key="2">
    <source>
        <dbReference type="Pfam" id="PF00010"/>
    </source>
</evidence>
<feature type="domain" description="BHLH" evidence="2">
    <location>
        <begin position="233"/>
        <end position="257"/>
    </location>
</feature>
<feature type="domain" description="Amine oxidase" evidence="3">
    <location>
        <begin position="17"/>
        <end position="88"/>
    </location>
</feature>
<dbReference type="Gene3D" id="3.90.660.10">
    <property type="match status" value="1"/>
</dbReference>
<dbReference type="EMBL" id="ML735243">
    <property type="protein sequence ID" value="KAE8391691.1"/>
    <property type="molecule type" value="Genomic_DNA"/>
</dbReference>
<dbReference type="GO" id="GO:0046983">
    <property type="term" value="F:protein dimerization activity"/>
    <property type="evidence" value="ECO:0007669"/>
    <property type="project" value="InterPro"/>
</dbReference>
<proteinExistence type="predicted"/>
<evidence type="ECO:0000256" key="1">
    <source>
        <dbReference type="SAM" id="MobiDB-lite"/>
    </source>
</evidence>
<dbReference type="InterPro" id="IPR036638">
    <property type="entry name" value="HLH_DNA-bd_sf"/>
</dbReference>
<dbReference type="SUPFAM" id="SSF47459">
    <property type="entry name" value="HLH, helix-loop-helix DNA-binding domain"/>
    <property type="match status" value="1"/>
</dbReference>
<dbReference type="Pfam" id="PF00010">
    <property type="entry name" value="HLH"/>
    <property type="match status" value="1"/>
</dbReference>
<dbReference type="InterPro" id="IPR036188">
    <property type="entry name" value="FAD/NAD-bd_sf"/>
</dbReference>
<accession>A0A5N7CC12</accession>
<dbReference type="Proteomes" id="UP000326877">
    <property type="component" value="Unassembled WGS sequence"/>
</dbReference>
<dbReference type="Gene3D" id="3.50.50.60">
    <property type="entry name" value="FAD/NAD(P)-binding domain"/>
    <property type="match status" value="1"/>
</dbReference>
<dbReference type="Gene3D" id="4.10.280.10">
    <property type="entry name" value="Helix-loop-helix DNA-binding domain"/>
    <property type="match status" value="1"/>
</dbReference>
<evidence type="ECO:0000313" key="4">
    <source>
        <dbReference type="EMBL" id="KAE8391691.1"/>
    </source>
</evidence>
<feature type="compositionally biased region" description="Polar residues" evidence="1">
    <location>
        <begin position="211"/>
        <end position="222"/>
    </location>
</feature>
<feature type="region of interest" description="Disordered" evidence="1">
    <location>
        <begin position="206"/>
        <end position="226"/>
    </location>
</feature>
<dbReference type="InterPro" id="IPR011598">
    <property type="entry name" value="bHLH_dom"/>
</dbReference>
<dbReference type="OrthoDB" id="4511011at2759"/>
<dbReference type="Pfam" id="PF01593">
    <property type="entry name" value="Amino_oxidase"/>
    <property type="match status" value="1"/>
</dbReference>
<dbReference type="GO" id="GO:0016491">
    <property type="term" value="F:oxidoreductase activity"/>
    <property type="evidence" value="ECO:0007669"/>
    <property type="project" value="InterPro"/>
</dbReference>
<name>A0A5N7CC12_PETAA</name>
<protein>
    <recommendedName>
        <fullName evidence="5">BHLH domain-containing protein</fullName>
    </recommendedName>
</protein>
<evidence type="ECO:0000259" key="3">
    <source>
        <dbReference type="Pfam" id="PF01593"/>
    </source>
</evidence>
<dbReference type="AlphaFoldDB" id="A0A5N7CC12"/>
<gene>
    <name evidence="4" type="ORF">BDV23DRAFT_182277</name>
</gene>
<dbReference type="InterPro" id="IPR002937">
    <property type="entry name" value="Amino_oxidase"/>
</dbReference>
<evidence type="ECO:0008006" key="5">
    <source>
        <dbReference type="Google" id="ProtNLM"/>
    </source>
</evidence>
<sequence length="275" mass="30321">MCMVSDAAAISANDLGAVQAALRKFIPDIEVLDVACHYWCTDEFSKGGWMIHRSGHMTGAAPQIRRPHGRIYFAGSDIATLTLGSIEGGNWLQPYDCSLSPSDAQLQSPDTSLDETCSLDMTEGFLCHTPTCTRDLGVTCYDASAPLRSKQMLCDKSAKPPIDRSMIMDTSQQLKPELIRTSVTPTSNPDPSPAHYVRLKPMRKRLGPQDSAGQQNCSFTSSDKVDPDIRNLRKKAHNEVERRYRADLNARFKQLEDATKQETATAGPDVKSARE</sequence>